<keyword evidence="2" id="KW-0812">Transmembrane</keyword>
<dbReference type="Proteomes" id="UP001565435">
    <property type="component" value="Unassembled WGS sequence"/>
</dbReference>
<evidence type="ECO:0000259" key="3">
    <source>
        <dbReference type="Pfam" id="PF03703"/>
    </source>
</evidence>
<feature type="transmembrane region" description="Helical" evidence="2">
    <location>
        <begin position="31"/>
        <end position="49"/>
    </location>
</feature>
<dbReference type="PANTHER" id="PTHR34473">
    <property type="entry name" value="UPF0699 TRANSMEMBRANE PROTEIN YDBS"/>
    <property type="match status" value="1"/>
</dbReference>
<name>A0ABV4EKD2_BREEP</name>
<sequence>MSDEPSFDNPDTTTEAAAPEVWHRVHPLTPILESLGVLVGIFIAAAYGLQNFFQSAVEDLASGRSVNLTFAEWLGAHPLVILAVVGGIVLVLLLTALFSWLAWRVMGYRVDAEAIYYRRGLLSKKLRKARLDRVQSIDLQQKLLPRLLGMAELVFDVAGGTDSNISLKYLSKKRAEELRDELLAAVRSRRQGHTRTEAAPGTPGSASSASASAGAGSAGSEVPTDGAAAHLAAGPSVPAMAGAAADDSGTSGSSGQAGADLSVPERGGDSLGVRLTKRLGYFADEVSGEAESSLGDLLAPYNLSPRVGDEGEIIRVPVHRVVVSSLLKTETLVSVGVVIVVVITAIVLLAFGIKEAFIPILVGVLPGVFAAFSVFRKNLDNANFVVRLGENGLAVNHGLFSTSRKVIPLDRIQAVALHQPLLWRWAGWWEAQFNIASDGGKTESNLLLPVGDIDQALLMVGLSLPDPQLPDDIGADTLVRSAMYDRKSADPNAAAAEELFQPQPRSSRLVDPLVWKRRAYALTDSMLVLRLGILDRRVDFVPHVRVQSLSYYQGPLMRALKLGTVAVHSTAGPITPLVKHQSADGAKRFFTEHAERTRIARQTFDAAAKSGHTNRTQTLEEDDG</sequence>
<feature type="transmembrane region" description="Helical" evidence="2">
    <location>
        <begin position="79"/>
        <end position="103"/>
    </location>
</feature>
<feature type="domain" description="YdbS-like PH" evidence="3">
    <location>
        <begin position="103"/>
        <end position="182"/>
    </location>
</feature>
<reference evidence="4 5" key="1">
    <citation type="submission" date="2024-07" db="EMBL/GenBank/DDBJ databases">
        <title>Mealworm larvae gut microbial communities from Newark, Delaware, USA.</title>
        <authorList>
            <person name="Blenner M."/>
        </authorList>
    </citation>
    <scope>NUCLEOTIDE SEQUENCE [LARGE SCALE GENOMIC DNA]</scope>
    <source>
        <strain evidence="4 5">UD i117</strain>
    </source>
</reference>
<dbReference type="Pfam" id="PF03703">
    <property type="entry name" value="bPH_2"/>
    <property type="match status" value="3"/>
</dbReference>
<evidence type="ECO:0000313" key="4">
    <source>
        <dbReference type="EMBL" id="MEY9258959.1"/>
    </source>
</evidence>
<feature type="region of interest" description="Disordered" evidence="1">
    <location>
        <begin position="187"/>
        <end position="225"/>
    </location>
</feature>
<dbReference type="RefSeq" id="WP_370036310.1">
    <property type="nucleotide sequence ID" value="NZ_JBGBYS010000010.1"/>
</dbReference>
<evidence type="ECO:0000256" key="2">
    <source>
        <dbReference type="SAM" id="Phobius"/>
    </source>
</evidence>
<feature type="transmembrane region" description="Helical" evidence="2">
    <location>
        <begin position="357"/>
        <end position="375"/>
    </location>
</feature>
<comment type="caution">
    <text evidence="4">The sequence shown here is derived from an EMBL/GenBank/DDBJ whole genome shotgun (WGS) entry which is preliminary data.</text>
</comment>
<organism evidence="4 5">
    <name type="scientific">Brevibacterium epidermidis</name>
    <dbReference type="NCBI Taxonomy" id="1698"/>
    <lineage>
        <taxon>Bacteria</taxon>
        <taxon>Bacillati</taxon>
        <taxon>Actinomycetota</taxon>
        <taxon>Actinomycetes</taxon>
        <taxon>Micrococcales</taxon>
        <taxon>Brevibacteriaceae</taxon>
        <taxon>Brevibacterium</taxon>
    </lineage>
</organism>
<keyword evidence="5" id="KW-1185">Reference proteome</keyword>
<evidence type="ECO:0000313" key="5">
    <source>
        <dbReference type="Proteomes" id="UP001565435"/>
    </source>
</evidence>
<gene>
    <name evidence="4" type="ORF">ABH903_001982</name>
</gene>
<keyword evidence="2" id="KW-1133">Transmembrane helix</keyword>
<keyword evidence="2" id="KW-0472">Membrane</keyword>
<feature type="compositionally biased region" description="Low complexity" evidence="1">
    <location>
        <begin position="239"/>
        <end position="260"/>
    </location>
</feature>
<dbReference type="PANTHER" id="PTHR34473:SF2">
    <property type="entry name" value="UPF0699 TRANSMEMBRANE PROTEIN YDBT"/>
    <property type="match status" value="1"/>
</dbReference>
<feature type="compositionally biased region" description="Low complexity" evidence="1">
    <location>
        <begin position="198"/>
        <end position="220"/>
    </location>
</feature>
<dbReference type="InterPro" id="IPR005182">
    <property type="entry name" value="YdbS-like_PH"/>
</dbReference>
<protein>
    <submittedName>
        <fullName evidence="4">Membrane protein</fullName>
    </submittedName>
</protein>
<evidence type="ECO:0000256" key="1">
    <source>
        <dbReference type="SAM" id="MobiDB-lite"/>
    </source>
</evidence>
<accession>A0ABV4EKD2</accession>
<feature type="domain" description="YdbS-like PH" evidence="3">
    <location>
        <begin position="383"/>
        <end position="450"/>
    </location>
</feature>
<dbReference type="EMBL" id="JBGBYS010000010">
    <property type="protein sequence ID" value="MEY9258959.1"/>
    <property type="molecule type" value="Genomic_DNA"/>
</dbReference>
<feature type="domain" description="YdbS-like PH" evidence="3">
    <location>
        <begin position="515"/>
        <end position="573"/>
    </location>
</feature>
<feature type="transmembrane region" description="Helical" evidence="2">
    <location>
        <begin position="332"/>
        <end position="351"/>
    </location>
</feature>
<proteinExistence type="predicted"/>
<feature type="region of interest" description="Disordered" evidence="1">
    <location>
        <begin position="239"/>
        <end position="265"/>
    </location>
</feature>